<dbReference type="Proteomes" id="UP001215712">
    <property type="component" value="Unassembled WGS sequence"/>
</dbReference>
<dbReference type="SUPFAM" id="SSF54427">
    <property type="entry name" value="NTF2-like"/>
    <property type="match status" value="1"/>
</dbReference>
<dbReference type="AlphaFoldDB" id="A0AAD6HXB7"/>
<keyword evidence="2" id="KW-1185">Reference proteome</keyword>
<reference evidence="1" key="2">
    <citation type="submission" date="2023-01" db="EMBL/GenBank/DDBJ databases">
        <authorList>
            <person name="Petersen C."/>
        </authorList>
    </citation>
    <scope>NUCLEOTIDE SEQUENCE</scope>
    <source>
        <strain evidence="1">IBT 17514</strain>
    </source>
</reference>
<name>A0AAD6HXB7_9EURO</name>
<comment type="caution">
    <text evidence="1">The sequence shown here is derived from an EMBL/GenBank/DDBJ whole genome shotgun (WGS) entry which is preliminary data.</text>
</comment>
<organism evidence="1 2">
    <name type="scientific">Penicillium malachiteum</name>
    <dbReference type="NCBI Taxonomy" id="1324776"/>
    <lineage>
        <taxon>Eukaryota</taxon>
        <taxon>Fungi</taxon>
        <taxon>Dikarya</taxon>
        <taxon>Ascomycota</taxon>
        <taxon>Pezizomycotina</taxon>
        <taxon>Eurotiomycetes</taxon>
        <taxon>Eurotiomycetidae</taxon>
        <taxon>Eurotiales</taxon>
        <taxon>Aspergillaceae</taxon>
        <taxon>Penicillium</taxon>
    </lineage>
</organism>
<sequence length="149" mass="17461">MAAAYDVPTYLLDRANIQETIVPTMHLFDTRATAETINSVYTPEIHLDYDQLPGFSLEVISYRNTLIDLPQPMGKNLTTHPNRCHVSAYAHGWFYNRDAERFPRLMVRRQGGKWKLELVRCKELEEEGESPWRINKQQVRLSWQDLPTQ</sequence>
<dbReference type="EMBL" id="JAQJAN010000001">
    <property type="protein sequence ID" value="KAJ5741065.1"/>
    <property type="molecule type" value="Genomic_DNA"/>
</dbReference>
<dbReference type="Gene3D" id="3.10.450.50">
    <property type="match status" value="1"/>
</dbReference>
<evidence type="ECO:0000313" key="2">
    <source>
        <dbReference type="Proteomes" id="UP001215712"/>
    </source>
</evidence>
<reference evidence="1" key="1">
    <citation type="journal article" date="2023" name="IMA Fungus">
        <title>Comparative genomic study of the Penicillium genus elucidates a diverse pangenome and 15 lateral gene transfer events.</title>
        <authorList>
            <person name="Petersen C."/>
            <person name="Sorensen T."/>
            <person name="Nielsen M.R."/>
            <person name="Sondergaard T.E."/>
            <person name="Sorensen J.L."/>
            <person name="Fitzpatrick D.A."/>
            <person name="Frisvad J.C."/>
            <person name="Nielsen K.L."/>
        </authorList>
    </citation>
    <scope>NUCLEOTIDE SEQUENCE</scope>
    <source>
        <strain evidence="1">IBT 17514</strain>
    </source>
</reference>
<protein>
    <submittedName>
        <fullName evidence="1">Uncharacterized protein</fullName>
    </submittedName>
</protein>
<accession>A0AAD6HXB7</accession>
<evidence type="ECO:0000313" key="1">
    <source>
        <dbReference type="EMBL" id="KAJ5741065.1"/>
    </source>
</evidence>
<dbReference type="InterPro" id="IPR032710">
    <property type="entry name" value="NTF2-like_dom_sf"/>
</dbReference>
<gene>
    <name evidence="1" type="ORF">N7493_000937</name>
</gene>
<proteinExistence type="predicted"/>